<reference evidence="3" key="1">
    <citation type="submission" date="2025-08" db="UniProtKB">
        <authorList>
            <consortium name="RefSeq"/>
        </authorList>
    </citation>
    <scope>IDENTIFICATION</scope>
</reference>
<dbReference type="InterPro" id="IPR011029">
    <property type="entry name" value="DEATH-like_dom_sf"/>
</dbReference>
<dbReference type="Gene3D" id="1.10.533.10">
    <property type="entry name" value="Death Domain, Fas"/>
    <property type="match status" value="2"/>
</dbReference>
<dbReference type="Pfam" id="PF00531">
    <property type="entry name" value="Death"/>
    <property type="match status" value="2"/>
</dbReference>
<dbReference type="SUPFAM" id="SSF47986">
    <property type="entry name" value="DEATH domain"/>
    <property type="match status" value="3"/>
</dbReference>
<dbReference type="GeneID" id="100209127"/>
<evidence type="ECO:0000259" key="1">
    <source>
        <dbReference type="PROSITE" id="PS50017"/>
    </source>
</evidence>
<dbReference type="InterPro" id="IPR000488">
    <property type="entry name" value="Death_dom"/>
</dbReference>
<dbReference type="RefSeq" id="XP_065674663.1">
    <property type="nucleotide sequence ID" value="XM_065818591.1"/>
</dbReference>
<sequence>MNQNISSSTLLKLTECLSESWRELAEEIPLSSYKITAIDNEETQLVEKAHRVLHSWFQLAPDTFNENNIKMKLKSIRRNDIINDVFGEVDDQLMKPKETMVPKVENLSFRQIALLSDLLDPENGWEEFAHNLFECDNEMINEVLKLRFDYAGGGNPAYKFLKLLLQRRPTIRLNEFLYACKEAQRADIVYYAKENFTKVCYINELNKRQLKEFADKIRGNVVPSNWAEIASGFKEFSAKDIKRIELERMAPNSYSPTKKLFEKLQQTHPQMELEKLISVCEKIRRRDVANKLIEFVINNEQLSSS</sequence>
<name>A0ABM4DJH1_HYDVU</name>
<protein>
    <submittedName>
        <fullName evidence="3">Uncharacterized protein LOC100209127 isoform X3</fullName>
    </submittedName>
</protein>
<dbReference type="Proteomes" id="UP001652625">
    <property type="component" value="Chromosome 14"/>
</dbReference>
<gene>
    <name evidence="3" type="primary">LOC100209127</name>
</gene>
<keyword evidence="2" id="KW-1185">Reference proteome</keyword>
<proteinExistence type="predicted"/>
<feature type="domain" description="Death" evidence="1">
    <location>
        <begin position="6"/>
        <end position="89"/>
    </location>
</feature>
<accession>A0ABM4DJH1</accession>
<evidence type="ECO:0000313" key="3">
    <source>
        <dbReference type="RefSeq" id="XP_065674663.1"/>
    </source>
</evidence>
<evidence type="ECO:0000313" key="2">
    <source>
        <dbReference type="Proteomes" id="UP001652625"/>
    </source>
</evidence>
<organism evidence="2 3">
    <name type="scientific">Hydra vulgaris</name>
    <name type="common">Hydra</name>
    <name type="synonym">Hydra attenuata</name>
    <dbReference type="NCBI Taxonomy" id="6087"/>
    <lineage>
        <taxon>Eukaryota</taxon>
        <taxon>Metazoa</taxon>
        <taxon>Cnidaria</taxon>
        <taxon>Hydrozoa</taxon>
        <taxon>Hydroidolina</taxon>
        <taxon>Anthoathecata</taxon>
        <taxon>Aplanulata</taxon>
        <taxon>Hydridae</taxon>
        <taxon>Hydra</taxon>
    </lineage>
</organism>
<dbReference type="PROSITE" id="PS50017">
    <property type="entry name" value="DEATH_DOMAIN"/>
    <property type="match status" value="1"/>
</dbReference>